<dbReference type="GO" id="GO:0005829">
    <property type="term" value="C:cytosol"/>
    <property type="evidence" value="ECO:0007669"/>
    <property type="project" value="TreeGrafter"/>
</dbReference>
<dbReference type="RefSeq" id="WP_006942136.1">
    <property type="nucleotide sequence ID" value="NZ_GL538208.1"/>
</dbReference>
<evidence type="ECO:0000313" key="4">
    <source>
        <dbReference type="EMBL" id="EFQ03871.1"/>
    </source>
</evidence>
<dbReference type="GO" id="GO:0050821">
    <property type="term" value="P:protein stabilization"/>
    <property type="evidence" value="ECO:0007669"/>
    <property type="project" value="TreeGrafter"/>
</dbReference>
<dbReference type="SUPFAM" id="SSF111384">
    <property type="entry name" value="OmpH-like"/>
    <property type="match status" value="1"/>
</dbReference>
<dbReference type="SMART" id="SM00935">
    <property type="entry name" value="OmpH"/>
    <property type="match status" value="1"/>
</dbReference>
<sequence>MKGAKKKLTALILTVLTAGILAGCGSADKVGVVDTQRVQKEAPLAKQYVEKHEQKVQEINKKLAEEKLSMSDEDFQKEQQKQKQELDIYSAGLQRQFKSDLDQKLAEIAKDKEVGIIVDKRAVPNGGIDVTDEVIAKLQ</sequence>
<dbReference type="PROSITE" id="PS51257">
    <property type="entry name" value="PROKAR_LIPOPROTEIN"/>
    <property type="match status" value="1"/>
</dbReference>
<dbReference type="eggNOG" id="COG2825">
    <property type="taxonomic scope" value="Bacteria"/>
</dbReference>
<accession>E2ZCV0</accession>
<organism evidence="4 5">
    <name type="scientific">Megasphaera micronuciformis F0359</name>
    <dbReference type="NCBI Taxonomy" id="706434"/>
    <lineage>
        <taxon>Bacteria</taxon>
        <taxon>Bacillati</taxon>
        <taxon>Bacillota</taxon>
        <taxon>Negativicutes</taxon>
        <taxon>Veillonellales</taxon>
        <taxon>Veillonellaceae</taxon>
        <taxon>Megasphaera</taxon>
    </lineage>
</organism>
<comment type="caution">
    <text evidence="4">The sequence shown here is derived from an EMBL/GenBank/DDBJ whole genome shotgun (WGS) entry which is preliminary data.</text>
</comment>
<keyword evidence="5" id="KW-1185">Reference proteome</keyword>
<evidence type="ECO:0000313" key="5">
    <source>
        <dbReference type="Proteomes" id="UP000003195"/>
    </source>
</evidence>
<dbReference type="HOGENOM" id="CLU_128691_1_0_9"/>
<reference evidence="4 5" key="1">
    <citation type="submission" date="2010-08" db="EMBL/GenBank/DDBJ databases">
        <authorList>
            <person name="Weinstock G."/>
            <person name="Sodergren E."/>
            <person name="Clifton S."/>
            <person name="Fulton L."/>
            <person name="Fulton B."/>
            <person name="Courtney L."/>
            <person name="Fronick C."/>
            <person name="Harrison M."/>
            <person name="Strong C."/>
            <person name="Farmer C."/>
            <person name="Delahaunty K."/>
            <person name="Markovic C."/>
            <person name="Hall O."/>
            <person name="Minx P."/>
            <person name="Tomlinson C."/>
            <person name="Mitreva M."/>
            <person name="Hou S."/>
            <person name="Chen J."/>
            <person name="Wollam A."/>
            <person name="Pepin K.H."/>
            <person name="Johnson M."/>
            <person name="Bhonagiri V."/>
            <person name="Zhang X."/>
            <person name="Suruliraj S."/>
            <person name="Warren W."/>
            <person name="Chinwalla A."/>
            <person name="Mardis E.R."/>
            <person name="Wilson R.K."/>
        </authorList>
    </citation>
    <scope>NUCLEOTIDE SEQUENCE [LARGE SCALE GENOMIC DNA]</scope>
    <source>
        <strain evidence="4 5">F0359</strain>
    </source>
</reference>
<dbReference type="AlphaFoldDB" id="E2ZCV0"/>
<dbReference type="GO" id="GO:0051082">
    <property type="term" value="F:unfolded protein binding"/>
    <property type="evidence" value="ECO:0007669"/>
    <property type="project" value="InterPro"/>
</dbReference>
<protein>
    <submittedName>
        <fullName evidence="4">Outer membrane protein</fullName>
    </submittedName>
</protein>
<dbReference type="InterPro" id="IPR005632">
    <property type="entry name" value="Chaperone_Skp"/>
</dbReference>
<name>E2ZCV0_9FIRM</name>
<evidence type="ECO:0000256" key="2">
    <source>
        <dbReference type="ARBA" id="ARBA00022729"/>
    </source>
</evidence>
<feature type="signal peptide" evidence="3">
    <location>
        <begin position="1"/>
        <end position="22"/>
    </location>
</feature>
<feature type="chain" id="PRO_5038659927" evidence="3">
    <location>
        <begin position="23"/>
        <end position="139"/>
    </location>
</feature>
<dbReference type="PANTHER" id="PTHR35089">
    <property type="entry name" value="CHAPERONE PROTEIN SKP"/>
    <property type="match status" value="1"/>
</dbReference>
<gene>
    <name evidence="4" type="ORF">HMPREF9429_01054</name>
</gene>
<dbReference type="InterPro" id="IPR024930">
    <property type="entry name" value="Skp_dom_sf"/>
</dbReference>
<dbReference type="Gene3D" id="3.30.910.20">
    <property type="entry name" value="Skp domain"/>
    <property type="match status" value="1"/>
</dbReference>
<keyword evidence="2 3" id="KW-0732">Signal</keyword>
<comment type="similarity">
    <text evidence="1">Belongs to the Skp family.</text>
</comment>
<dbReference type="Proteomes" id="UP000003195">
    <property type="component" value="Unassembled WGS sequence"/>
</dbReference>
<evidence type="ECO:0000256" key="3">
    <source>
        <dbReference type="SAM" id="SignalP"/>
    </source>
</evidence>
<proteinExistence type="inferred from homology"/>
<dbReference type="EMBL" id="AECS01000037">
    <property type="protein sequence ID" value="EFQ03871.1"/>
    <property type="molecule type" value="Genomic_DNA"/>
</dbReference>
<dbReference type="PANTHER" id="PTHR35089:SF1">
    <property type="entry name" value="CHAPERONE PROTEIN SKP"/>
    <property type="match status" value="1"/>
</dbReference>
<evidence type="ECO:0000256" key="1">
    <source>
        <dbReference type="ARBA" id="ARBA00009091"/>
    </source>
</evidence>
<dbReference type="STRING" id="706434.HMPREF9429_01054"/>